<dbReference type="eggNOG" id="COG3341">
    <property type="taxonomic scope" value="Bacteria"/>
</dbReference>
<keyword evidence="11 12" id="KW-0460">Magnesium</keyword>
<evidence type="ECO:0000256" key="10">
    <source>
        <dbReference type="ARBA" id="ARBA00022801"/>
    </source>
</evidence>
<evidence type="ECO:0000256" key="2">
    <source>
        <dbReference type="ARBA" id="ARBA00004065"/>
    </source>
</evidence>
<evidence type="ECO:0000259" key="14">
    <source>
        <dbReference type="PROSITE" id="PS50879"/>
    </source>
</evidence>
<evidence type="ECO:0000256" key="7">
    <source>
        <dbReference type="ARBA" id="ARBA00022722"/>
    </source>
</evidence>
<keyword evidence="16" id="KW-1185">Reference proteome</keyword>
<feature type="binding site" evidence="12">
    <location>
        <position position="220"/>
    </location>
    <ligand>
        <name>Mg(2+)</name>
        <dbReference type="ChEBI" id="CHEBI:18420"/>
        <label>2</label>
    </ligand>
</feature>
<proteinExistence type="inferred from homology"/>
<reference evidence="15 16" key="1">
    <citation type="submission" date="2015-09" db="EMBL/GenBank/DDBJ databases">
        <authorList>
            <consortium name="Pathogen Informatics"/>
        </authorList>
    </citation>
    <scope>NUCLEOTIDE SEQUENCE [LARGE SCALE GENOMIC DNA]</scope>
    <source>
        <strain evidence="15 16">2789STDY5608828</strain>
    </source>
</reference>
<dbReference type="InterPro" id="IPR037056">
    <property type="entry name" value="RNase_H1_N_sf"/>
</dbReference>
<feature type="region of interest" description="Disordered" evidence="13">
    <location>
        <begin position="53"/>
        <end position="74"/>
    </location>
</feature>
<dbReference type="RefSeq" id="WP_055161262.1">
    <property type="nucleotide sequence ID" value="NZ_CABIWZ010000005.1"/>
</dbReference>
<dbReference type="EMBL" id="CYYU01000005">
    <property type="protein sequence ID" value="CUN68572.1"/>
    <property type="molecule type" value="Genomic_DNA"/>
</dbReference>
<evidence type="ECO:0000313" key="15">
    <source>
        <dbReference type="EMBL" id="CUN68572.1"/>
    </source>
</evidence>
<dbReference type="InterPro" id="IPR009027">
    <property type="entry name" value="Ribosomal_bL9/RNase_H1_N"/>
</dbReference>
<comment type="function">
    <text evidence="2 12">Endonuclease that specifically degrades the RNA of RNA-DNA hybrids.</text>
</comment>
<dbReference type="InterPro" id="IPR022892">
    <property type="entry name" value="RNaseHI"/>
</dbReference>
<dbReference type="STRING" id="187979.ERS852385_01097"/>
<evidence type="ECO:0000256" key="12">
    <source>
        <dbReference type="HAMAP-Rule" id="MF_00042"/>
    </source>
</evidence>
<dbReference type="SUPFAM" id="SSF55658">
    <property type="entry name" value="L9 N-domain-like"/>
    <property type="match status" value="1"/>
</dbReference>
<organism evidence="15 16">
    <name type="scientific">Mitsuokella jalaludinii</name>
    <dbReference type="NCBI Taxonomy" id="187979"/>
    <lineage>
        <taxon>Bacteria</taxon>
        <taxon>Bacillati</taxon>
        <taxon>Bacillota</taxon>
        <taxon>Negativicutes</taxon>
        <taxon>Selenomonadales</taxon>
        <taxon>Selenomonadaceae</taxon>
        <taxon>Mitsuokella</taxon>
    </lineage>
</organism>
<comment type="cofactor">
    <cofactor evidence="12">
        <name>Mg(2+)</name>
        <dbReference type="ChEBI" id="CHEBI:18420"/>
    </cofactor>
    <text evidence="12">Binds 1 Mg(2+) ion per subunit. May bind a second metal ion at a regulatory site, or after substrate binding.</text>
</comment>
<dbReference type="InterPro" id="IPR002156">
    <property type="entry name" value="RNaseH_domain"/>
</dbReference>
<keyword evidence="8 12" id="KW-0479">Metal-binding</keyword>
<dbReference type="CDD" id="cd09278">
    <property type="entry name" value="RNase_HI_prokaryote_like"/>
    <property type="match status" value="1"/>
</dbReference>
<evidence type="ECO:0000256" key="11">
    <source>
        <dbReference type="ARBA" id="ARBA00022842"/>
    </source>
</evidence>
<feature type="domain" description="RNase H type-1" evidence="14">
    <location>
        <begin position="84"/>
        <end position="228"/>
    </location>
</feature>
<feature type="binding site" evidence="12">
    <location>
        <position position="156"/>
    </location>
    <ligand>
        <name>Mg(2+)</name>
        <dbReference type="ChEBI" id="CHEBI:18420"/>
        <label>1</label>
    </ligand>
</feature>
<dbReference type="PIRSF" id="PIRSF036852">
    <property type="entry name" value="Ribonuclease_H1_euk"/>
    <property type="match status" value="1"/>
</dbReference>
<dbReference type="AlphaFoldDB" id="A0A173YWJ5"/>
<dbReference type="PROSITE" id="PS50879">
    <property type="entry name" value="RNASE_H_1"/>
    <property type="match status" value="1"/>
</dbReference>
<feature type="binding site" evidence="12">
    <location>
        <position position="93"/>
    </location>
    <ligand>
        <name>Mg(2+)</name>
        <dbReference type="ChEBI" id="CHEBI:18420"/>
        <label>2</label>
    </ligand>
</feature>
<evidence type="ECO:0000256" key="1">
    <source>
        <dbReference type="ARBA" id="ARBA00000077"/>
    </source>
</evidence>
<keyword evidence="10 12" id="KW-0378">Hydrolase</keyword>
<evidence type="ECO:0000256" key="4">
    <source>
        <dbReference type="ARBA" id="ARBA00011245"/>
    </source>
</evidence>
<dbReference type="PANTHER" id="PTHR10642">
    <property type="entry name" value="RIBONUCLEASE H1"/>
    <property type="match status" value="1"/>
</dbReference>
<name>A0A173YWJ5_9FIRM</name>
<dbReference type="FunFam" id="3.40.970.10:FF:000002">
    <property type="entry name" value="Ribonuclease H"/>
    <property type="match status" value="1"/>
</dbReference>
<dbReference type="GO" id="GO:0005737">
    <property type="term" value="C:cytoplasm"/>
    <property type="evidence" value="ECO:0007669"/>
    <property type="project" value="UniProtKB-SubCell"/>
</dbReference>
<dbReference type="HAMAP" id="MF_00042">
    <property type="entry name" value="RNase_H"/>
    <property type="match status" value="1"/>
</dbReference>
<dbReference type="InterPro" id="IPR012337">
    <property type="entry name" value="RNaseH-like_sf"/>
</dbReference>
<evidence type="ECO:0000256" key="9">
    <source>
        <dbReference type="ARBA" id="ARBA00022759"/>
    </source>
</evidence>
<evidence type="ECO:0000256" key="13">
    <source>
        <dbReference type="SAM" id="MobiDB-lite"/>
    </source>
</evidence>
<sequence>MQKKVYAVRVGRTCGLFTNWPECQKQVAGFPGARYKSFTSAQEALAWLAGSDVPHKEPAHPARPLVKPTRPRPAAVQMPLRPDSEQDFVIYTDGSCLRNPDGPGGWAAVIREVATGKVTELCDGSPSTTNNRMELSAAIAALRFPKSPAKVALYTDSQYLKNGITKWMSGWKRRSWKKADGQPVLNQDLWQELDALYSRHDVTFHWVKGHVGVELNERCDRLAKREAMHYR</sequence>
<dbReference type="Gene3D" id="3.40.970.10">
    <property type="entry name" value="Ribonuclease H1, N-terminal domain"/>
    <property type="match status" value="1"/>
</dbReference>
<evidence type="ECO:0000313" key="16">
    <source>
        <dbReference type="Proteomes" id="UP000095546"/>
    </source>
</evidence>
<dbReference type="Gene3D" id="3.30.420.10">
    <property type="entry name" value="Ribonuclease H-like superfamily/Ribonuclease H"/>
    <property type="match status" value="1"/>
</dbReference>
<dbReference type="InterPro" id="IPR017067">
    <property type="entry name" value="RNase_H1_euk"/>
</dbReference>
<gene>
    <name evidence="12 15" type="primary">rnhA</name>
    <name evidence="15" type="ORF">ERS852385_01097</name>
</gene>
<dbReference type="GO" id="GO:0000287">
    <property type="term" value="F:magnesium ion binding"/>
    <property type="evidence" value="ECO:0007669"/>
    <property type="project" value="UniProtKB-UniRule"/>
</dbReference>
<dbReference type="OrthoDB" id="9811552at2"/>
<dbReference type="NCBIfam" id="NF001236">
    <property type="entry name" value="PRK00203.1"/>
    <property type="match status" value="1"/>
</dbReference>
<dbReference type="Pfam" id="PF01693">
    <property type="entry name" value="Cauli_VI"/>
    <property type="match status" value="1"/>
</dbReference>
<feature type="binding site" evidence="12">
    <location>
        <position position="134"/>
    </location>
    <ligand>
        <name>Mg(2+)</name>
        <dbReference type="ChEBI" id="CHEBI:18420"/>
        <label>1</label>
    </ligand>
</feature>
<dbReference type="Proteomes" id="UP000095546">
    <property type="component" value="Unassembled WGS sequence"/>
</dbReference>
<dbReference type="EC" id="3.1.26.4" evidence="5 12"/>
<dbReference type="GO" id="GO:0043137">
    <property type="term" value="P:DNA replication, removal of RNA primer"/>
    <property type="evidence" value="ECO:0007669"/>
    <property type="project" value="TreeGrafter"/>
</dbReference>
<dbReference type="Pfam" id="PF00075">
    <property type="entry name" value="RNase_H"/>
    <property type="match status" value="1"/>
</dbReference>
<evidence type="ECO:0000256" key="3">
    <source>
        <dbReference type="ARBA" id="ARBA00005300"/>
    </source>
</evidence>
<dbReference type="SUPFAM" id="SSF53098">
    <property type="entry name" value="Ribonuclease H-like"/>
    <property type="match status" value="1"/>
</dbReference>
<feature type="binding site" evidence="12">
    <location>
        <position position="93"/>
    </location>
    <ligand>
        <name>Mg(2+)</name>
        <dbReference type="ChEBI" id="CHEBI:18420"/>
        <label>1</label>
    </ligand>
</feature>
<protein>
    <recommendedName>
        <fullName evidence="6 12">Ribonuclease H</fullName>
        <shortName evidence="12">RNase H</shortName>
        <ecNumber evidence="5 12">3.1.26.4</ecNumber>
    </recommendedName>
</protein>
<dbReference type="eggNOG" id="COG0328">
    <property type="taxonomic scope" value="Bacteria"/>
</dbReference>
<dbReference type="InterPro" id="IPR036397">
    <property type="entry name" value="RNaseH_sf"/>
</dbReference>
<dbReference type="InterPro" id="IPR011320">
    <property type="entry name" value="RNase_H1_N"/>
</dbReference>
<comment type="subunit">
    <text evidence="4 12">Monomer.</text>
</comment>
<comment type="catalytic activity">
    <reaction evidence="1 12">
        <text>Endonucleolytic cleavage to 5'-phosphomonoester.</text>
        <dbReference type="EC" id="3.1.26.4"/>
    </reaction>
</comment>
<comment type="similarity">
    <text evidence="3 12">Belongs to the RNase H family.</text>
</comment>
<keyword evidence="12" id="KW-0963">Cytoplasm</keyword>
<evidence type="ECO:0000256" key="8">
    <source>
        <dbReference type="ARBA" id="ARBA00022723"/>
    </source>
</evidence>
<dbReference type="GO" id="GO:0004523">
    <property type="term" value="F:RNA-DNA hybrid ribonuclease activity"/>
    <property type="evidence" value="ECO:0007669"/>
    <property type="project" value="UniProtKB-UniRule"/>
</dbReference>
<accession>A0A173YWJ5</accession>
<keyword evidence="9 12" id="KW-0255">Endonuclease</keyword>
<keyword evidence="7 12" id="KW-0540">Nuclease</keyword>
<comment type="subcellular location">
    <subcellularLocation>
        <location evidence="12">Cytoplasm</location>
    </subcellularLocation>
</comment>
<dbReference type="InterPro" id="IPR050092">
    <property type="entry name" value="RNase_H"/>
</dbReference>
<dbReference type="GO" id="GO:0003676">
    <property type="term" value="F:nucleic acid binding"/>
    <property type="evidence" value="ECO:0007669"/>
    <property type="project" value="InterPro"/>
</dbReference>
<evidence type="ECO:0000256" key="6">
    <source>
        <dbReference type="ARBA" id="ARBA00017721"/>
    </source>
</evidence>
<evidence type="ECO:0000256" key="5">
    <source>
        <dbReference type="ARBA" id="ARBA00012180"/>
    </source>
</evidence>
<dbReference type="PANTHER" id="PTHR10642:SF26">
    <property type="entry name" value="RIBONUCLEASE H1"/>
    <property type="match status" value="1"/>
</dbReference>